<dbReference type="EMBL" id="JRHH01000003">
    <property type="protein sequence ID" value="KGD68244.1"/>
    <property type="molecule type" value="Genomic_DNA"/>
</dbReference>
<keyword evidence="3" id="KW-1185">Reference proteome</keyword>
<organism evidence="2 3">
    <name type="scientific">Flavobacterium aquatile LMG 4008 = ATCC 11947</name>
    <dbReference type="NCBI Taxonomy" id="1453498"/>
    <lineage>
        <taxon>Bacteria</taxon>
        <taxon>Pseudomonadati</taxon>
        <taxon>Bacteroidota</taxon>
        <taxon>Flavobacteriia</taxon>
        <taxon>Flavobacteriales</taxon>
        <taxon>Flavobacteriaceae</taxon>
        <taxon>Flavobacterium</taxon>
    </lineage>
</organism>
<dbReference type="RefSeq" id="WP_035125929.1">
    <property type="nucleotide sequence ID" value="NZ_JRHH01000003.1"/>
</dbReference>
<evidence type="ECO:0000313" key="2">
    <source>
        <dbReference type="EMBL" id="KGD68244.1"/>
    </source>
</evidence>
<evidence type="ECO:0008006" key="4">
    <source>
        <dbReference type="Google" id="ProtNLM"/>
    </source>
</evidence>
<protein>
    <recommendedName>
        <fullName evidence="4">Outer membrane lipoprotein carrier protein LolA</fullName>
    </recommendedName>
</protein>
<comment type="caution">
    <text evidence="2">The sequence shown here is derived from an EMBL/GenBank/DDBJ whole genome shotgun (WGS) entry which is preliminary data.</text>
</comment>
<keyword evidence="1" id="KW-0732">Signal</keyword>
<feature type="signal peptide" evidence="1">
    <location>
        <begin position="1"/>
        <end position="18"/>
    </location>
</feature>
<name>A0A095SV48_9FLAO</name>
<accession>A0A095SV48</accession>
<reference evidence="2 3" key="1">
    <citation type="submission" date="2014-09" db="EMBL/GenBank/DDBJ databases">
        <title>Whole Genome Shotgun of Flavobacterium aquatile LMG 4008.</title>
        <authorList>
            <person name="Gale A.N."/>
            <person name="Pipes S.E."/>
            <person name="Newman J.D."/>
        </authorList>
    </citation>
    <scope>NUCLEOTIDE SEQUENCE [LARGE SCALE GENOMIC DNA]</scope>
    <source>
        <strain evidence="2 3">LMG 4008</strain>
    </source>
</reference>
<feature type="chain" id="PRO_5001918283" description="Outer membrane lipoprotein carrier protein LolA" evidence="1">
    <location>
        <begin position="19"/>
        <end position="257"/>
    </location>
</feature>
<proteinExistence type="predicted"/>
<evidence type="ECO:0000256" key="1">
    <source>
        <dbReference type="SAM" id="SignalP"/>
    </source>
</evidence>
<dbReference type="Proteomes" id="UP000029554">
    <property type="component" value="Unassembled WGS sequence"/>
</dbReference>
<dbReference type="STRING" id="1453498.LG45_08100"/>
<sequence length="257" mass="29211">MKKLITMILALVCCVNFAQTKPIKIDTLLGSKGIFSKFKPKEISTKQKLFFNVKLTYTMKDKSGKTIETSTYFNTKHGYFGVLNSKKGSETFNPNDKNFNFMVYSHSLKNYIYSTDRKGKKTVMSIPINPKNDFKMDNVTLKKDSNPSKKFTNQNIVGYPYNNSKTSEKDKVIVYLNDNSISGKNQFKNQLSFAGLGFYQIDGKTVLSTSIENNGNIITLTKIEGVAINFNASEFKKEEMEGMDQAVEEMMKNLKKQ</sequence>
<dbReference type="AlphaFoldDB" id="A0A095SV48"/>
<evidence type="ECO:0000313" key="3">
    <source>
        <dbReference type="Proteomes" id="UP000029554"/>
    </source>
</evidence>
<gene>
    <name evidence="2" type="ORF">LG45_08100</name>
</gene>